<keyword evidence="1" id="KW-0472">Membrane</keyword>
<organism evidence="2 3">
    <name type="scientific">Candidatus Desulfosporosinus infrequens</name>
    <dbReference type="NCBI Taxonomy" id="2043169"/>
    <lineage>
        <taxon>Bacteria</taxon>
        <taxon>Bacillati</taxon>
        <taxon>Bacillota</taxon>
        <taxon>Clostridia</taxon>
        <taxon>Eubacteriales</taxon>
        <taxon>Desulfitobacteriaceae</taxon>
        <taxon>Desulfosporosinus</taxon>
    </lineage>
</organism>
<protein>
    <submittedName>
        <fullName evidence="2">Uncharacterized protein</fullName>
    </submittedName>
</protein>
<accession>A0A2U3LGN1</accession>
<dbReference type="EMBL" id="OMOF01000437">
    <property type="protein sequence ID" value="SPF50966.1"/>
    <property type="molecule type" value="Genomic_DNA"/>
</dbReference>
<dbReference type="Proteomes" id="UP000238916">
    <property type="component" value="Unassembled WGS sequence"/>
</dbReference>
<evidence type="ECO:0000256" key="1">
    <source>
        <dbReference type="SAM" id="Phobius"/>
    </source>
</evidence>
<keyword evidence="1" id="KW-1133">Transmembrane helix</keyword>
<keyword evidence="1" id="KW-0812">Transmembrane</keyword>
<dbReference type="AlphaFoldDB" id="A0A2U3LGN1"/>
<reference evidence="3" key="1">
    <citation type="submission" date="2018-02" db="EMBL/GenBank/DDBJ databases">
        <authorList>
            <person name="Hausmann B."/>
        </authorList>
    </citation>
    <scope>NUCLEOTIDE SEQUENCE [LARGE SCALE GENOMIC DNA]</scope>
    <source>
        <strain evidence="3">Peat soil MAG SbF1</strain>
    </source>
</reference>
<evidence type="ECO:0000313" key="3">
    <source>
        <dbReference type="Proteomes" id="UP000238916"/>
    </source>
</evidence>
<name>A0A2U3LGN1_9FIRM</name>
<evidence type="ECO:0000313" key="2">
    <source>
        <dbReference type="EMBL" id="SPF50966.1"/>
    </source>
</evidence>
<feature type="transmembrane region" description="Helical" evidence="1">
    <location>
        <begin position="51"/>
        <end position="72"/>
    </location>
</feature>
<proteinExistence type="predicted"/>
<gene>
    <name evidence="2" type="ORF">SBF1_4920004</name>
</gene>
<sequence>MRKLLPSRSQTSLILSKLQAEVLTLTLSMVQVTSGHGDGVIMARLAMGKQVILMFQFKFLVFQSSVILYNLTISSTKDNTVS</sequence>